<feature type="compositionally biased region" description="Polar residues" evidence="1">
    <location>
        <begin position="257"/>
        <end position="268"/>
    </location>
</feature>
<sequence length="300" mass="31379">MPDQLKIDYDTLNTAKASLQALADGIGPLFGKGLFANLGDPALEGRVTDVVGDEFVADALSVLYSNAHNTMTQSVKGLNELAGAFGSVSDAFAAFDSQLAQGWSISDANLKLSNYQHDKAQWDYKQAHIDQCVLPGPDGSLPDFCSATDPGDPPLDQTISTPHGDIHTKLTLDGNGNVVMEESSVTYNGQTYYTSTTFDTTTTGSETTSHSHTNTTYPDGTSVQSDVYTKNDGSGTMVVTNSDGDQVTYSRAPKDASGNQPDWVQTGATSSSGSGSGSGSDSDPSTPPEKPSSDNGHNPS</sequence>
<feature type="compositionally biased region" description="Polar residues" evidence="1">
    <location>
        <begin position="218"/>
        <end position="249"/>
    </location>
</feature>
<feature type="region of interest" description="Disordered" evidence="1">
    <location>
        <begin position="199"/>
        <end position="300"/>
    </location>
</feature>
<dbReference type="RefSeq" id="WP_350791726.1">
    <property type="nucleotide sequence ID" value="NZ_JBEPEK010000791.1"/>
</dbReference>
<organism evidence="2 3">
    <name type="scientific">Streptomyces hyaluromycini</name>
    <dbReference type="NCBI Taxonomy" id="1377993"/>
    <lineage>
        <taxon>Bacteria</taxon>
        <taxon>Bacillati</taxon>
        <taxon>Actinomycetota</taxon>
        <taxon>Actinomycetes</taxon>
        <taxon>Kitasatosporales</taxon>
        <taxon>Streptomycetaceae</taxon>
        <taxon>Streptomyces</taxon>
    </lineage>
</organism>
<reference evidence="2 3" key="1">
    <citation type="submission" date="2024-06" db="EMBL/GenBank/DDBJ databases">
        <title>The Natural Products Discovery Center: Release of the First 8490 Sequenced Strains for Exploring Actinobacteria Biosynthetic Diversity.</title>
        <authorList>
            <person name="Kalkreuter E."/>
            <person name="Kautsar S.A."/>
            <person name="Yang D."/>
            <person name="Bader C.D."/>
            <person name="Teijaro C.N."/>
            <person name="Fluegel L."/>
            <person name="Davis C.M."/>
            <person name="Simpson J.R."/>
            <person name="Lauterbach L."/>
            <person name="Steele A.D."/>
            <person name="Gui C."/>
            <person name="Meng S."/>
            <person name="Li G."/>
            <person name="Viehrig K."/>
            <person name="Ye F."/>
            <person name="Su P."/>
            <person name="Kiefer A.F."/>
            <person name="Nichols A."/>
            <person name="Cepeda A.J."/>
            <person name="Yan W."/>
            <person name="Fan B."/>
            <person name="Jiang Y."/>
            <person name="Adhikari A."/>
            <person name="Zheng C.-J."/>
            <person name="Schuster L."/>
            <person name="Cowan T.M."/>
            <person name="Smanski M.J."/>
            <person name="Chevrette M.G."/>
            <person name="De Carvalho L.P.S."/>
            <person name="Shen B."/>
        </authorList>
    </citation>
    <scope>NUCLEOTIDE SEQUENCE [LARGE SCALE GENOMIC DNA]</scope>
    <source>
        <strain evidence="2 3">NPDC000234</strain>
    </source>
</reference>
<protein>
    <submittedName>
        <fullName evidence="2">Uncharacterized protein</fullName>
    </submittedName>
</protein>
<evidence type="ECO:0000313" key="2">
    <source>
        <dbReference type="EMBL" id="MER7187362.1"/>
    </source>
</evidence>
<dbReference type="EMBL" id="JBEPEK010000791">
    <property type="protein sequence ID" value="MER7187362.1"/>
    <property type="molecule type" value="Genomic_DNA"/>
</dbReference>
<proteinExistence type="predicted"/>
<accession>A0ABV1XEA5</accession>
<evidence type="ECO:0000313" key="3">
    <source>
        <dbReference type="Proteomes" id="UP001474181"/>
    </source>
</evidence>
<comment type="caution">
    <text evidence="2">The sequence shown here is derived from an EMBL/GenBank/DDBJ whole genome shotgun (WGS) entry which is preliminary data.</text>
</comment>
<dbReference type="Proteomes" id="UP001474181">
    <property type="component" value="Unassembled WGS sequence"/>
</dbReference>
<feature type="compositionally biased region" description="Low complexity" evidence="1">
    <location>
        <begin position="269"/>
        <end position="284"/>
    </location>
</feature>
<name>A0ABV1XEA5_9ACTN</name>
<keyword evidence="3" id="KW-1185">Reference proteome</keyword>
<gene>
    <name evidence="2" type="ORF">ABT404_49235</name>
</gene>
<evidence type="ECO:0000256" key="1">
    <source>
        <dbReference type="SAM" id="MobiDB-lite"/>
    </source>
</evidence>
<feature type="compositionally biased region" description="Low complexity" evidence="1">
    <location>
        <begin position="199"/>
        <end position="217"/>
    </location>
</feature>